<dbReference type="EMBL" id="CP010978">
    <property type="protein sequence ID" value="AJQ28266.1"/>
    <property type="molecule type" value="Genomic_DNA"/>
</dbReference>
<dbReference type="InterPro" id="IPR004872">
    <property type="entry name" value="Lipoprotein_NlpA"/>
</dbReference>
<evidence type="ECO:0000256" key="4">
    <source>
        <dbReference type="ARBA" id="ARBA00023139"/>
    </source>
</evidence>
<reference evidence="8" key="2">
    <citation type="submission" date="2015-02" db="EMBL/GenBank/DDBJ databases">
        <title>Complete Genome Sequence of Pelosinus fermentans JBW45.</title>
        <authorList>
            <person name="De Leon K.B."/>
            <person name="Utturkar S.M."/>
            <person name="Camilleri L.B."/>
            <person name="Arkin A.P."/>
            <person name="Fields M.W."/>
            <person name="Brown S.D."/>
            <person name="Wall J.D."/>
        </authorList>
    </citation>
    <scope>NUCLEOTIDE SEQUENCE [LARGE SCALE GENOMIC DNA]</scope>
    <source>
        <strain evidence="8">JBW45</strain>
    </source>
</reference>
<gene>
    <name evidence="7" type="ORF">JBW_02923</name>
</gene>
<keyword evidence="3" id="KW-0472">Membrane</keyword>
<dbReference type="Pfam" id="PF03180">
    <property type="entry name" value="Lipoprotein_9"/>
    <property type="match status" value="1"/>
</dbReference>
<dbReference type="PANTHER" id="PTHR30429">
    <property type="entry name" value="D-METHIONINE-BINDING LIPOPROTEIN METQ"/>
    <property type="match status" value="1"/>
</dbReference>
<dbReference type="PANTHER" id="PTHR30429:SF1">
    <property type="entry name" value="D-METHIONINE-BINDING LIPOPROTEIN METQ-RELATED"/>
    <property type="match status" value="1"/>
</dbReference>
<evidence type="ECO:0000313" key="8">
    <source>
        <dbReference type="Proteomes" id="UP000005361"/>
    </source>
</evidence>
<evidence type="ECO:0000313" key="7">
    <source>
        <dbReference type="EMBL" id="AJQ28266.1"/>
    </source>
</evidence>
<proteinExistence type="inferred from homology"/>
<organism evidence="7 8">
    <name type="scientific">Pelosinus fermentans JBW45</name>
    <dbReference type="NCBI Taxonomy" id="1192197"/>
    <lineage>
        <taxon>Bacteria</taxon>
        <taxon>Bacillati</taxon>
        <taxon>Bacillota</taxon>
        <taxon>Negativicutes</taxon>
        <taxon>Selenomonadales</taxon>
        <taxon>Sporomusaceae</taxon>
        <taxon>Pelosinus</taxon>
    </lineage>
</organism>
<keyword evidence="2" id="KW-0732">Signal</keyword>
<evidence type="ECO:0000256" key="5">
    <source>
        <dbReference type="ARBA" id="ARBA00023288"/>
    </source>
</evidence>
<dbReference type="PIRSF" id="PIRSF002854">
    <property type="entry name" value="MetQ"/>
    <property type="match status" value="1"/>
</dbReference>
<dbReference type="Gene3D" id="3.40.190.10">
    <property type="entry name" value="Periplasmic binding protein-like II"/>
    <property type="match status" value="2"/>
</dbReference>
<dbReference type="SUPFAM" id="SSF53850">
    <property type="entry name" value="Periplasmic binding protein-like II"/>
    <property type="match status" value="1"/>
</dbReference>
<keyword evidence="4" id="KW-0564">Palmitate</keyword>
<dbReference type="Proteomes" id="UP000005361">
    <property type="component" value="Chromosome"/>
</dbReference>
<dbReference type="STRING" id="1192197.JBW_02923"/>
<dbReference type="AlphaFoldDB" id="I8TTP2"/>
<evidence type="ECO:0000256" key="6">
    <source>
        <dbReference type="PIRNR" id="PIRNR002854"/>
    </source>
</evidence>
<comment type="similarity">
    <text evidence="6">Belongs to the nlpA lipoprotein family.</text>
</comment>
<dbReference type="HOGENOM" id="CLU_067080_0_0_9"/>
<dbReference type="GO" id="GO:0016020">
    <property type="term" value="C:membrane"/>
    <property type="evidence" value="ECO:0007669"/>
    <property type="project" value="UniProtKB-SubCell"/>
</dbReference>
<accession>I8TTP2</accession>
<protein>
    <recommendedName>
        <fullName evidence="6">Lipoprotein</fullName>
    </recommendedName>
</protein>
<dbReference type="RefSeq" id="WP_007957680.1">
    <property type="nucleotide sequence ID" value="NZ_CP010978.1"/>
</dbReference>
<evidence type="ECO:0000256" key="2">
    <source>
        <dbReference type="ARBA" id="ARBA00022729"/>
    </source>
</evidence>
<dbReference type="OrthoDB" id="9812878at2"/>
<dbReference type="KEGG" id="pft:JBW_02923"/>
<reference evidence="7 8" key="1">
    <citation type="journal article" date="2015" name="Genome Announc.">
        <title>Complete Genome Sequence of Pelosinus fermentans JBW45, a Member of a Remarkably Competitive Group of Negativicutes in the Firmicutes Phylum.</title>
        <authorList>
            <person name="De Leon K.B."/>
            <person name="Utturkar S.M."/>
            <person name="Camilleri L.B."/>
            <person name="Elias D.A."/>
            <person name="Arkin A.P."/>
            <person name="Fields M.W."/>
            <person name="Brown S.D."/>
            <person name="Wall J.D."/>
        </authorList>
    </citation>
    <scope>NUCLEOTIDE SEQUENCE [LARGE SCALE GENOMIC DNA]</scope>
    <source>
        <strain evidence="7 8">JBW45</strain>
    </source>
</reference>
<sequence>MGKRLQIATTFFILASIAALLSWHSSLHMIRVYRPIKVGVSAGPHFAIMNLVKTIVAKDGIDLQIVVFTDYSKLNESLHRGEISLNSFQNQPYLDRVLDDHNYAIVPIAKTFLLPMGIYAKKIHTLSALPTGSKAAIPQDLWNGSRALLLLEKAGLIVCRKTTDSLRTLDDIVENPKNLSFIQMDATQITSMIDKVDIVLINANYAAKIDLLPTKDALALEDIYSPYVNLLVAGAKNINHKDLEKIVTAYQSQEIKTFVDEHFQGTVITAW</sequence>
<keyword evidence="5 6" id="KW-0449">Lipoprotein</keyword>
<name>I8TTP2_9FIRM</name>
<comment type="subcellular location">
    <subcellularLocation>
        <location evidence="1">Membrane</location>
        <topology evidence="1">Lipid-anchor</topology>
    </subcellularLocation>
</comment>
<evidence type="ECO:0000256" key="3">
    <source>
        <dbReference type="ARBA" id="ARBA00023136"/>
    </source>
</evidence>
<evidence type="ECO:0000256" key="1">
    <source>
        <dbReference type="ARBA" id="ARBA00004635"/>
    </source>
</evidence>